<dbReference type="AlphaFoldDB" id="A0A177BD34"/>
<name>A0A177BD34_9BILA</name>
<evidence type="ECO:0000313" key="2">
    <source>
        <dbReference type="EMBL" id="OAF72207.1"/>
    </source>
</evidence>
<proteinExistence type="predicted"/>
<comment type="caution">
    <text evidence="2">The sequence shown here is derived from an EMBL/GenBank/DDBJ whole genome shotgun (WGS) entry which is preliminary data.</text>
</comment>
<organism evidence="2 3">
    <name type="scientific">Intoshia linei</name>
    <dbReference type="NCBI Taxonomy" id="1819745"/>
    <lineage>
        <taxon>Eukaryota</taxon>
        <taxon>Metazoa</taxon>
        <taxon>Spiralia</taxon>
        <taxon>Lophotrochozoa</taxon>
        <taxon>Mesozoa</taxon>
        <taxon>Orthonectida</taxon>
        <taxon>Rhopaluridae</taxon>
        <taxon>Intoshia</taxon>
    </lineage>
</organism>
<feature type="compositionally biased region" description="Polar residues" evidence="1">
    <location>
        <begin position="21"/>
        <end position="30"/>
    </location>
</feature>
<reference evidence="2 3" key="1">
    <citation type="submission" date="2016-04" db="EMBL/GenBank/DDBJ databases">
        <title>The genome of Intoshia linei affirms orthonectids as highly simplified spiralians.</title>
        <authorList>
            <person name="Mikhailov K.V."/>
            <person name="Slusarev G.S."/>
            <person name="Nikitin M.A."/>
            <person name="Logacheva M.D."/>
            <person name="Penin A."/>
            <person name="Aleoshin V."/>
            <person name="Panchin Y.V."/>
        </authorList>
    </citation>
    <scope>NUCLEOTIDE SEQUENCE [LARGE SCALE GENOMIC DNA]</scope>
    <source>
        <strain evidence="2">Intl2013</strain>
        <tissue evidence="2">Whole animal</tissue>
    </source>
</reference>
<accession>A0A177BD34</accession>
<feature type="region of interest" description="Disordered" evidence="1">
    <location>
        <begin position="1"/>
        <end position="30"/>
    </location>
</feature>
<evidence type="ECO:0000313" key="3">
    <source>
        <dbReference type="Proteomes" id="UP000078046"/>
    </source>
</evidence>
<dbReference type="Proteomes" id="UP000078046">
    <property type="component" value="Unassembled WGS sequence"/>
</dbReference>
<sequence length="75" mass="8247">MTIRKSKGNGSPDINSEDSGHVSNGDANVTNCSNKYICCESNEATLNYNSEPSKPKFLINHKRHNIHIVSEGMLV</sequence>
<evidence type="ECO:0000256" key="1">
    <source>
        <dbReference type="SAM" id="MobiDB-lite"/>
    </source>
</evidence>
<gene>
    <name evidence="2" type="ORF">A3Q56_00023</name>
</gene>
<keyword evidence="3" id="KW-1185">Reference proteome</keyword>
<dbReference type="EMBL" id="LWCA01000001">
    <property type="protein sequence ID" value="OAF72207.1"/>
    <property type="molecule type" value="Genomic_DNA"/>
</dbReference>
<protein>
    <submittedName>
        <fullName evidence="2">Uncharacterized protein</fullName>
    </submittedName>
</protein>